<keyword evidence="2" id="KW-1185">Reference proteome</keyword>
<accession>A0ABP3IWV7</accession>
<evidence type="ECO:0000313" key="1">
    <source>
        <dbReference type="EMBL" id="GAA0430948.1"/>
    </source>
</evidence>
<proteinExistence type="predicted"/>
<evidence type="ECO:0008006" key="3">
    <source>
        <dbReference type="Google" id="ProtNLM"/>
    </source>
</evidence>
<comment type="caution">
    <text evidence="1">The sequence shown here is derived from an EMBL/GenBank/DDBJ whole genome shotgun (WGS) entry which is preliminary data.</text>
</comment>
<reference evidence="2" key="1">
    <citation type="journal article" date="2019" name="Int. J. Syst. Evol. Microbiol.">
        <title>The Global Catalogue of Microorganisms (GCM) 10K type strain sequencing project: providing services to taxonomists for standard genome sequencing and annotation.</title>
        <authorList>
            <consortium name="The Broad Institute Genomics Platform"/>
            <consortium name="The Broad Institute Genome Sequencing Center for Infectious Disease"/>
            <person name="Wu L."/>
            <person name="Ma J."/>
        </authorList>
    </citation>
    <scope>NUCLEOTIDE SEQUENCE [LARGE SCALE GENOMIC DNA]</scope>
    <source>
        <strain evidence="2">JCM 4788</strain>
    </source>
</reference>
<gene>
    <name evidence="1" type="ORF">GCM10010357_60780</name>
</gene>
<dbReference type="EMBL" id="BAAABX010000065">
    <property type="protein sequence ID" value="GAA0430948.1"/>
    <property type="molecule type" value="Genomic_DNA"/>
</dbReference>
<protein>
    <recommendedName>
        <fullName evidence="3">Minor tail protein</fullName>
    </recommendedName>
</protein>
<sequence>MVEVDDWTCEYGGLVMGAPDSPISIVAVDGLLSLPEIRTSDLTLVQRHGLWAGDDYMGGRAITLTLEIYGSTPEEFSTALTAVQAAFWPGEKEKVLRFRFPGAASGQTAYVRARPRKRSAPLDLNFANLVCNVVVELFATDPVIYGDVNPSLTLTAPKGDATSRSLRLVQHGAKTALPVINVADAVNPVVENLTTGTSFGVKASGSLAIDVASRRVTAWSGADLTGAVVAGSTWPELPPGGYLMRLRRDDTAKEAVAHLRWEEHWI</sequence>
<dbReference type="Proteomes" id="UP001500879">
    <property type="component" value="Unassembled WGS sequence"/>
</dbReference>
<evidence type="ECO:0000313" key="2">
    <source>
        <dbReference type="Proteomes" id="UP001500879"/>
    </source>
</evidence>
<name>A0ABP3IWV7_9ACTN</name>
<organism evidence="1 2">
    <name type="scientific">Streptomyces luteireticuli</name>
    <dbReference type="NCBI Taxonomy" id="173858"/>
    <lineage>
        <taxon>Bacteria</taxon>
        <taxon>Bacillati</taxon>
        <taxon>Actinomycetota</taxon>
        <taxon>Actinomycetes</taxon>
        <taxon>Kitasatosporales</taxon>
        <taxon>Streptomycetaceae</taxon>
        <taxon>Streptomyces</taxon>
    </lineage>
</organism>